<dbReference type="AlphaFoldDB" id="A0A219ASW4"/>
<dbReference type="EMBL" id="LSBJ02000002">
    <property type="protein sequence ID" value="OWT43394.1"/>
    <property type="molecule type" value="Genomic_DNA"/>
</dbReference>
<feature type="compositionally biased region" description="Polar residues" evidence="1">
    <location>
        <begin position="239"/>
        <end position="253"/>
    </location>
</feature>
<accession>A0A219ASW4</accession>
<dbReference type="KEGG" id="pchm:VFPPC_18354"/>
<dbReference type="RefSeq" id="XP_022285819.1">
    <property type="nucleotide sequence ID" value="XM_022429978.1"/>
</dbReference>
<gene>
    <name evidence="2" type="ORF">VFPPC_18354</name>
</gene>
<dbReference type="Proteomes" id="UP000078397">
    <property type="component" value="Unassembled WGS sequence"/>
</dbReference>
<dbReference type="GeneID" id="33937161"/>
<dbReference type="OrthoDB" id="4960374at2759"/>
<reference evidence="2 3" key="1">
    <citation type="journal article" date="2016" name="PLoS Pathog.">
        <title>Biosynthesis of antibiotic leucinostatins in bio-control fungus Purpureocillium lilacinum and their inhibition on phytophthora revealed by genome mining.</title>
        <authorList>
            <person name="Wang G."/>
            <person name="Liu Z."/>
            <person name="Lin R."/>
            <person name="Li E."/>
            <person name="Mao Z."/>
            <person name="Ling J."/>
            <person name="Yang Y."/>
            <person name="Yin W.B."/>
            <person name="Xie B."/>
        </authorList>
    </citation>
    <scope>NUCLEOTIDE SEQUENCE [LARGE SCALE GENOMIC DNA]</scope>
    <source>
        <strain evidence="2">170</strain>
    </source>
</reference>
<evidence type="ECO:0000313" key="2">
    <source>
        <dbReference type="EMBL" id="OWT43394.1"/>
    </source>
</evidence>
<name>A0A219ASW4_METCM</name>
<evidence type="ECO:0000256" key="1">
    <source>
        <dbReference type="SAM" id="MobiDB-lite"/>
    </source>
</evidence>
<organism evidence="2 3">
    <name type="scientific">Pochonia chlamydosporia 170</name>
    <dbReference type="NCBI Taxonomy" id="1380566"/>
    <lineage>
        <taxon>Eukaryota</taxon>
        <taxon>Fungi</taxon>
        <taxon>Dikarya</taxon>
        <taxon>Ascomycota</taxon>
        <taxon>Pezizomycotina</taxon>
        <taxon>Sordariomycetes</taxon>
        <taxon>Hypocreomycetidae</taxon>
        <taxon>Hypocreales</taxon>
        <taxon>Clavicipitaceae</taxon>
        <taxon>Pochonia</taxon>
    </lineage>
</organism>
<protein>
    <submittedName>
        <fullName evidence="2">Uncharacterized protein</fullName>
    </submittedName>
</protein>
<sequence length="404" mass="45671">MHLNHLNLSEIPFQSIEELRQTPNILQTTDRQVAHTQSYCNNDVGLYESKFMNHNRAIDTALLQSEEPLSWHVNMPFHLDLLDTGCIATSFPWSGDTDVPLVPDDRRSSKCSERFEDNRSEIADVLNTSLFKEGTLGVFPPWIAVAGQLFRSSSDTTTRDEALYSGITVDDLCEMLDFSDLVQFEPDIPLVTSEAQDLEALTSPESQRSEIPSSPVPFLEDATKDIKRINLTEDGPDGETTNPEPIGHSSSDESIVCQRTIIDLTEEDSDDESMDTEPISHSSSDGSIECQRMVIDLTQDDDKEKIATWNNEIFDDIDYNYRSSYENRQYFIASARDFPYSRTNSNFVTTALIVNGKSYQWNHRCKEYKSGNSCARPRHKDTTIVMRAGGSNIPIELTYRGFSI</sequence>
<feature type="compositionally biased region" description="Acidic residues" evidence="1">
    <location>
        <begin position="266"/>
        <end position="275"/>
    </location>
</feature>
<evidence type="ECO:0000313" key="3">
    <source>
        <dbReference type="Proteomes" id="UP000078397"/>
    </source>
</evidence>
<proteinExistence type="predicted"/>
<feature type="region of interest" description="Disordered" evidence="1">
    <location>
        <begin position="266"/>
        <end position="286"/>
    </location>
</feature>
<keyword evidence="3" id="KW-1185">Reference proteome</keyword>
<comment type="caution">
    <text evidence="2">The sequence shown here is derived from an EMBL/GenBank/DDBJ whole genome shotgun (WGS) entry which is preliminary data.</text>
</comment>
<feature type="region of interest" description="Disordered" evidence="1">
    <location>
        <begin position="229"/>
        <end position="253"/>
    </location>
</feature>